<name>A0A0K1EI87_CHOCO</name>
<dbReference type="Proteomes" id="UP000067626">
    <property type="component" value="Chromosome"/>
</dbReference>
<keyword evidence="3" id="KW-1185">Reference proteome</keyword>
<reference evidence="2 3" key="1">
    <citation type="submission" date="2015-07" db="EMBL/GenBank/DDBJ databases">
        <title>Genome analysis of myxobacterium Chondromyces crocatus Cm c5 reveals a high potential for natural compound synthesis and the genetic basis for the loss of fruiting body formation.</title>
        <authorList>
            <person name="Zaburannyi N."/>
            <person name="Bunk B."/>
            <person name="Maier J."/>
            <person name="Overmann J."/>
            <person name="Mueller R."/>
        </authorList>
    </citation>
    <scope>NUCLEOTIDE SEQUENCE [LARGE SCALE GENOMIC DNA]</scope>
    <source>
        <strain evidence="2 3">Cm c5</strain>
    </source>
</reference>
<dbReference type="AlphaFoldDB" id="A0A0K1EI87"/>
<proteinExistence type="predicted"/>
<sequence>MPGSSGHEVDCDEEAFQRWPTIPPAASAPLVHLLAEVILPAEVRPEADIPLELEGLSNPSKVMALRPVHLPVMVSPAALVASLLLRQKVMALRRVRLRATDNPVRLQATDNPARLQATDNPAHLQAMVNLDNPVRLRATDNPVRLQAMGNLANPARLPVDSALAEPLEDSVAPRASPEAMDNPALPRGVSVVLAPPPVALVPPVLRRVALVPPRASLAVTASQGPRLAGSAPLEDSVNPAVSAVPRRKLPAPPLPPRRAPSRRSWSVLVSWPSSPSLPSLPISPLVPRCVS</sequence>
<evidence type="ECO:0000313" key="2">
    <source>
        <dbReference type="EMBL" id="AKT40412.1"/>
    </source>
</evidence>
<protein>
    <submittedName>
        <fullName evidence="2">Uncharacterized protein</fullName>
    </submittedName>
</protein>
<organism evidence="2 3">
    <name type="scientific">Chondromyces crocatus</name>
    <dbReference type="NCBI Taxonomy" id="52"/>
    <lineage>
        <taxon>Bacteria</taxon>
        <taxon>Pseudomonadati</taxon>
        <taxon>Myxococcota</taxon>
        <taxon>Polyangia</taxon>
        <taxon>Polyangiales</taxon>
        <taxon>Polyangiaceae</taxon>
        <taxon>Chondromyces</taxon>
    </lineage>
</organism>
<evidence type="ECO:0000313" key="3">
    <source>
        <dbReference type="Proteomes" id="UP000067626"/>
    </source>
</evidence>
<gene>
    <name evidence="2" type="ORF">CMC5_045650</name>
</gene>
<dbReference type="STRING" id="52.CMC5_045650"/>
<dbReference type="KEGG" id="ccro:CMC5_045650"/>
<evidence type="ECO:0000256" key="1">
    <source>
        <dbReference type="SAM" id="MobiDB-lite"/>
    </source>
</evidence>
<feature type="region of interest" description="Disordered" evidence="1">
    <location>
        <begin position="220"/>
        <end position="239"/>
    </location>
</feature>
<accession>A0A0K1EI87</accession>
<dbReference type="EMBL" id="CP012159">
    <property type="protein sequence ID" value="AKT40412.1"/>
    <property type="molecule type" value="Genomic_DNA"/>
</dbReference>